<dbReference type="SUPFAM" id="SSF56112">
    <property type="entry name" value="Protein kinase-like (PK-like)"/>
    <property type="match status" value="1"/>
</dbReference>
<organism evidence="2 3">
    <name type="scientific">Virgibacillus massiliensis</name>
    <dbReference type="NCBI Taxonomy" id="1462526"/>
    <lineage>
        <taxon>Bacteria</taxon>
        <taxon>Bacillati</taxon>
        <taxon>Bacillota</taxon>
        <taxon>Bacilli</taxon>
        <taxon>Bacillales</taxon>
        <taxon>Bacillaceae</taxon>
        <taxon>Virgibacillus</taxon>
    </lineage>
</organism>
<dbReference type="STRING" id="1462526.BN990_03392"/>
<name>A0A024QFP2_9BACI</name>
<evidence type="ECO:0000256" key="1">
    <source>
        <dbReference type="PIRNR" id="PIRNR006221"/>
    </source>
</evidence>
<reference evidence="2 3" key="1">
    <citation type="submission" date="2014-03" db="EMBL/GenBank/DDBJ databases">
        <authorList>
            <person name="Urmite Genomes U."/>
        </authorList>
    </citation>
    <scope>NUCLEOTIDE SEQUENCE [LARGE SCALE GENOMIC DNA]</scope>
    <source>
        <strain evidence="2 3">Vm-5</strain>
    </source>
</reference>
<dbReference type="PANTHER" id="PTHR12149">
    <property type="entry name" value="FRUCTOSAMINE 3 KINASE-RELATED PROTEIN"/>
    <property type="match status" value="1"/>
</dbReference>
<proteinExistence type="inferred from homology"/>
<dbReference type="Proteomes" id="UP000028875">
    <property type="component" value="Unassembled WGS sequence"/>
</dbReference>
<comment type="similarity">
    <text evidence="1">Belongs to the fructosamine kinase family.</text>
</comment>
<evidence type="ECO:0000313" key="3">
    <source>
        <dbReference type="Proteomes" id="UP000028875"/>
    </source>
</evidence>
<sequence length="287" mass="33359">MNTLFKSALERAGDSSTLLTIKKVAGGSINESYIVETKKRSYFIKYHKDAPERFFELEAKGLQLIKYTNTIDVPEVIDYSDEQKEAYLVLEHVQGERNNHTERLLGERLAGLHQTIGQAHGFREPTFIGTLTQPNGLYDSWLEYYRDRRLAAQLKLGIRNKRMVGKRKKKLENLLNHLDQWIPRDIEPSYLHGDLWGGNWIVGGDGHPYLIDPSFLYGDRHFELAFTEVFGGFSKQFYQAYEATYPTSNHYQSCKKVYQLYYLLVHLNLFGEMYGSEVDAILNHYVR</sequence>
<dbReference type="RefSeq" id="WP_038245792.1">
    <property type="nucleotide sequence ID" value="NZ_BNER01000007.1"/>
</dbReference>
<dbReference type="OrthoDB" id="5291879at2"/>
<dbReference type="eggNOG" id="COG3001">
    <property type="taxonomic scope" value="Bacteria"/>
</dbReference>
<evidence type="ECO:0000313" key="2">
    <source>
        <dbReference type="EMBL" id="CDQ41042.1"/>
    </source>
</evidence>
<dbReference type="EMBL" id="CCDP010000002">
    <property type="protein sequence ID" value="CDQ41042.1"/>
    <property type="molecule type" value="Genomic_DNA"/>
</dbReference>
<dbReference type="Gene3D" id="3.90.1200.10">
    <property type="match status" value="1"/>
</dbReference>
<dbReference type="PIRSF" id="PIRSF006221">
    <property type="entry name" value="Ketosamine-3-kinase"/>
    <property type="match status" value="1"/>
</dbReference>
<dbReference type="InterPro" id="IPR016477">
    <property type="entry name" value="Fructo-/Ketosamine-3-kinase"/>
</dbReference>
<keyword evidence="3" id="KW-1185">Reference proteome</keyword>
<reference evidence="3" key="2">
    <citation type="submission" date="2014-05" db="EMBL/GenBank/DDBJ databases">
        <title>Draft genome sequence of Virgibacillus massiliensis Vm-5.</title>
        <authorList>
            <person name="Khelaifia S."/>
            <person name="Croce O."/>
            <person name="Lagier J.C."/>
            <person name="Raoult D."/>
        </authorList>
    </citation>
    <scope>NUCLEOTIDE SEQUENCE [LARGE SCALE GENOMIC DNA]</scope>
    <source>
        <strain evidence="3">Vm-5</strain>
    </source>
</reference>
<dbReference type="AlphaFoldDB" id="A0A024QFP2"/>
<comment type="caution">
    <text evidence="2">The sequence shown here is derived from an EMBL/GenBank/DDBJ whole genome shotgun (WGS) entry which is preliminary data.</text>
</comment>
<protein>
    <submittedName>
        <fullName evidence="2">Fructosamine-3-kinase</fullName>
    </submittedName>
</protein>
<dbReference type="Gene3D" id="3.30.200.20">
    <property type="entry name" value="Phosphorylase Kinase, domain 1"/>
    <property type="match status" value="1"/>
</dbReference>
<keyword evidence="1" id="KW-0808">Transferase</keyword>
<gene>
    <name evidence="2" type="ORF">BN990_03392</name>
</gene>
<accession>A0A024QFP2</accession>
<keyword evidence="1 2" id="KW-0418">Kinase</keyword>
<dbReference type="InterPro" id="IPR011009">
    <property type="entry name" value="Kinase-like_dom_sf"/>
</dbReference>
<dbReference type="PANTHER" id="PTHR12149:SF8">
    <property type="entry name" value="PROTEIN-RIBULOSAMINE 3-KINASE"/>
    <property type="match status" value="1"/>
</dbReference>
<dbReference type="Pfam" id="PF03881">
    <property type="entry name" value="Fructosamin_kin"/>
    <property type="match status" value="1"/>
</dbReference>
<dbReference type="GO" id="GO:0016301">
    <property type="term" value="F:kinase activity"/>
    <property type="evidence" value="ECO:0007669"/>
    <property type="project" value="UniProtKB-UniRule"/>
</dbReference>